<dbReference type="EMBL" id="CAJNDS010002180">
    <property type="protein sequence ID" value="CAE7362064.1"/>
    <property type="molecule type" value="Genomic_DNA"/>
</dbReference>
<comment type="caution">
    <text evidence="3">The sequence shown here is derived from an EMBL/GenBank/DDBJ whole genome shotgun (WGS) entry which is preliminary data.</text>
</comment>
<sequence length="117" mass="12228">MAASPPCASRLVALLLLVGLCSLWRGLCGRGGGCFVGGFGTLPAARQRWGLALGAESSEKEAEEKPLSYYAGMLTNPPKEEDEEKDMLTPTLKFIGYGAVVGFAYLAVFVGLNSGGP</sequence>
<dbReference type="Proteomes" id="UP000604046">
    <property type="component" value="Unassembled WGS sequence"/>
</dbReference>
<keyword evidence="1" id="KW-0812">Transmembrane</keyword>
<gene>
    <name evidence="3" type="ORF">SNAT2548_LOCUS19510</name>
</gene>
<keyword evidence="4" id="KW-1185">Reference proteome</keyword>
<keyword evidence="1" id="KW-1133">Transmembrane helix</keyword>
<accession>A0A812PTA9</accession>
<evidence type="ECO:0000256" key="2">
    <source>
        <dbReference type="SAM" id="SignalP"/>
    </source>
</evidence>
<name>A0A812PTA9_9DINO</name>
<feature type="transmembrane region" description="Helical" evidence="1">
    <location>
        <begin position="94"/>
        <end position="112"/>
    </location>
</feature>
<feature type="chain" id="PRO_5032695324" evidence="2">
    <location>
        <begin position="30"/>
        <end position="117"/>
    </location>
</feature>
<evidence type="ECO:0000256" key="1">
    <source>
        <dbReference type="SAM" id="Phobius"/>
    </source>
</evidence>
<keyword evidence="1" id="KW-0472">Membrane</keyword>
<evidence type="ECO:0000313" key="3">
    <source>
        <dbReference type="EMBL" id="CAE7362064.1"/>
    </source>
</evidence>
<dbReference type="AlphaFoldDB" id="A0A812PTA9"/>
<feature type="signal peptide" evidence="2">
    <location>
        <begin position="1"/>
        <end position="29"/>
    </location>
</feature>
<dbReference type="OrthoDB" id="406953at2759"/>
<keyword evidence="2" id="KW-0732">Signal</keyword>
<organism evidence="3 4">
    <name type="scientific">Symbiodinium natans</name>
    <dbReference type="NCBI Taxonomy" id="878477"/>
    <lineage>
        <taxon>Eukaryota</taxon>
        <taxon>Sar</taxon>
        <taxon>Alveolata</taxon>
        <taxon>Dinophyceae</taxon>
        <taxon>Suessiales</taxon>
        <taxon>Symbiodiniaceae</taxon>
        <taxon>Symbiodinium</taxon>
    </lineage>
</organism>
<proteinExistence type="predicted"/>
<protein>
    <submittedName>
        <fullName evidence="3">Uncharacterized protein</fullName>
    </submittedName>
</protein>
<evidence type="ECO:0000313" key="4">
    <source>
        <dbReference type="Proteomes" id="UP000604046"/>
    </source>
</evidence>
<reference evidence="3" key="1">
    <citation type="submission" date="2021-02" db="EMBL/GenBank/DDBJ databases">
        <authorList>
            <person name="Dougan E. K."/>
            <person name="Rhodes N."/>
            <person name="Thang M."/>
            <person name="Chan C."/>
        </authorList>
    </citation>
    <scope>NUCLEOTIDE SEQUENCE</scope>
</reference>